<dbReference type="EMBL" id="NNSR01000038">
    <property type="protein sequence ID" value="PKD31757.1"/>
    <property type="molecule type" value="Genomic_DNA"/>
</dbReference>
<keyword evidence="2" id="KW-1185">Reference proteome</keyword>
<gene>
    <name evidence="1" type="ORF">RBATCC27255_00671</name>
</gene>
<evidence type="ECO:0000313" key="1">
    <source>
        <dbReference type="EMBL" id="PKD31757.1"/>
    </source>
</evidence>
<proteinExistence type="predicted"/>
<organism evidence="1 2">
    <name type="scientific">Ruminococcus bromii</name>
    <dbReference type="NCBI Taxonomy" id="40518"/>
    <lineage>
        <taxon>Bacteria</taxon>
        <taxon>Bacillati</taxon>
        <taxon>Bacillota</taxon>
        <taxon>Clostridia</taxon>
        <taxon>Eubacteriales</taxon>
        <taxon>Oscillospiraceae</taxon>
        <taxon>Ruminococcus</taxon>
    </lineage>
</organism>
<comment type="caution">
    <text evidence="1">The sequence shown here is derived from an EMBL/GenBank/DDBJ whole genome shotgun (WGS) entry which is preliminary data.</text>
</comment>
<name>A0A2N0UXN9_9FIRM</name>
<dbReference type="AlphaFoldDB" id="A0A2N0UXN9"/>
<protein>
    <submittedName>
        <fullName evidence="1">Uncharacterized protein</fullName>
    </submittedName>
</protein>
<reference evidence="1" key="1">
    <citation type="journal article" date="2018" name="Environ. Microbiol.">
        <title>Sporulation capability and amylosome conservation among diverse human colonic and rumen isolates of the keystone starch-degrader Ruminococcus bromii.</title>
        <authorList>
            <person name="Mukhopadhya I."/>
            <person name="Morais S."/>
            <person name="Laverde-Gomez J."/>
            <person name="Sheridan P.O."/>
            <person name="Walker A.W."/>
            <person name="Kelly W."/>
            <person name="Klieve A.V."/>
            <person name="Ouwerkerk D."/>
            <person name="Duncan S.H."/>
            <person name="Louis P."/>
            <person name="Koropatkin N."/>
            <person name="Cockburn D."/>
            <person name="Kibler R."/>
            <person name="Cooper P.J."/>
            <person name="Sandoval C."/>
            <person name="Crost E."/>
            <person name="Juge N."/>
            <person name="Bayer E.A."/>
            <person name="Flint H.J."/>
        </authorList>
    </citation>
    <scope>NUCLEOTIDE SEQUENCE [LARGE SCALE GENOMIC DNA]</scope>
    <source>
        <strain evidence="1">ATCC 27255</strain>
    </source>
</reference>
<evidence type="ECO:0000313" key="2">
    <source>
        <dbReference type="Proteomes" id="UP000233425"/>
    </source>
</evidence>
<accession>A0A2N0UXN9</accession>
<dbReference type="RefSeq" id="WP_169923235.1">
    <property type="nucleotide sequence ID" value="NZ_CABMMZ010000038.1"/>
</dbReference>
<dbReference type="Proteomes" id="UP000233425">
    <property type="component" value="Unassembled WGS sequence"/>
</dbReference>
<sequence>MADKKYFIDDRIIIPDEIKNMTNEEIDAEIKRLESEIMIVKNEKIKRTQRETA</sequence>